<comment type="caution">
    <text evidence="2">The sequence shown here is derived from an EMBL/GenBank/DDBJ whole genome shotgun (WGS) entry which is preliminary data.</text>
</comment>
<keyword evidence="1" id="KW-1133">Transmembrane helix</keyword>
<keyword evidence="1" id="KW-0472">Membrane</keyword>
<protein>
    <submittedName>
        <fullName evidence="2">Uncharacterized protein</fullName>
    </submittedName>
</protein>
<dbReference type="RefSeq" id="WP_095618448.1">
    <property type="nucleotide sequence ID" value="NZ_NSKD01000008.1"/>
</dbReference>
<organism evidence="2 3">
    <name type="scientific">Halovibrio salipaludis</name>
    <dbReference type="NCBI Taxonomy" id="2032626"/>
    <lineage>
        <taxon>Bacteria</taxon>
        <taxon>Pseudomonadati</taxon>
        <taxon>Pseudomonadota</taxon>
        <taxon>Gammaproteobacteria</taxon>
        <taxon>Oceanospirillales</taxon>
        <taxon>Halomonadaceae</taxon>
        <taxon>Halovibrio</taxon>
    </lineage>
</organism>
<feature type="transmembrane region" description="Helical" evidence="1">
    <location>
        <begin position="51"/>
        <end position="73"/>
    </location>
</feature>
<dbReference type="EMBL" id="NSKD01000008">
    <property type="protein sequence ID" value="PAU77883.1"/>
    <property type="molecule type" value="Genomic_DNA"/>
</dbReference>
<keyword evidence="1" id="KW-0812">Transmembrane</keyword>
<name>A0A2A2EZZ3_9GAMM</name>
<gene>
    <name evidence="2" type="ORF">CK501_14430</name>
</gene>
<evidence type="ECO:0000256" key="1">
    <source>
        <dbReference type="SAM" id="Phobius"/>
    </source>
</evidence>
<accession>A0A2A2EZZ3</accession>
<dbReference type="AlphaFoldDB" id="A0A2A2EZZ3"/>
<feature type="transmembrane region" description="Helical" evidence="1">
    <location>
        <begin position="20"/>
        <end position="39"/>
    </location>
</feature>
<sequence length="159" mass="17905">MSSETVSISPLGLKIALAKWYRLVRGLSIVILFGVFVLLEMTVGILRLEPMSVMIIATVFAGYFLVSDLPNYLGRLGKKDRLLFERQGDQIRLCLDQEYVYDLNEVESIHAEPGMWPFSLNRIIVVHGGQRDVLETPLDYTPLFRAINLLGSETTGSSR</sequence>
<keyword evidence="3" id="KW-1185">Reference proteome</keyword>
<proteinExistence type="predicted"/>
<dbReference type="Proteomes" id="UP000218896">
    <property type="component" value="Unassembled WGS sequence"/>
</dbReference>
<reference evidence="2 3" key="1">
    <citation type="submission" date="2017-08" db="EMBL/GenBank/DDBJ databases">
        <title>Halovibrio sewagensis sp. nov., isolated from wastewater of high salinity.</title>
        <authorList>
            <person name="Dong X."/>
            <person name="Zhang G."/>
        </authorList>
    </citation>
    <scope>NUCLEOTIDE SEQUENCE [LARGE SCALE GENOMIC DNA]</scope>
    <source>
        <strain evidence="2 3">YL5-2</strain>
    </source>
</reference>
<evidence type="ECO:0000313" key="3">
    <source>
        <dbReference type="Proteomes" id="UP000218896"/>
    </source>
</evidence>
<evidence type="ECO:0000313" key="2">
    <source>
        <dbReference type="EMBL" id="PAU77883.1"/>
    </source>
</evidence>